<organism evidence="11 12">
    <name type="scientific">Cloacibacillus porcorum</name>
    <dbReference type="NCBI Taxonomy" id="1197717"/>
    <lineage>
        <taxon>Bacteria</taxon>
        <taxon>Thermotogati</taxon>
        <taxon>Synergistota</taxon>
        <taxon>Synergistia</taxon>
        <taxon>Synergistales</taxon>
        <taxon>Synergistaceae</taxon>
        <taxon>Cloacibacillus</taxon>
    </lineage>
</organism>
<dbReference type="OrthoDB" id="9804921at2"/>
<dbReference type="InterPro" id="IPR006073">
    <property type="entry name" value="GTP-bd"/>
</dbReference>
<dbReference type="AlphaFoldDB" id="A0A1B2I501"/>
<dbReference type="RefSeq" id="WP_066744711.1">
    <property type="nucleotide sequence ID" value="NZ_CALCLR010000092.1"/>
</dbReference>
<dbReference type="InterPro" id="IPR030393">
    <property type="entry name" value="G_ENGB_dom"/>
</dbReference>
<dbReference type="STRING" id="1197717.BED41_08055"/>
<evidence type="ECO:0000313" key="12">
    <source>
        <dbReference type="Proteomes" id="UP000093044"/>
    </source>
</evidence>
<dbReference type="EMBL" id="CP016757">
    <property type="protein sequence ID" value="ANZ45036.1"/>
    <property type="molecule type" value="Genomic_DNA"/>
</dbReference>
<dbReference type="InterPro" id="IPR027417">
    <property type="entry name" value="P-loop_NTPase"/>
</dbReference>
<dbReference type="NCBIfam" id="TIGR00231">
    <property type="entry name" value="small_GTP"/>
    <property type="match status" value="1"/>
</dbReference>
<protein>
    <recommendedName>
        <fullName evidence="10">Probable GTP-binding protein EngB</fullName>
    </recommendedName>
</protein>
<evidence type="ECO:0000256" key="9">
    <source>
        <dbReference type="ARBA" id="ARBA00023306"/>
    </source>
</evidence>
<keyword evidence="5 10" id="KW-0547">Nucleotide-binding</keyword>
<keyword evidence="4" id="KW-0479">Metal-binding</keyword>
<keyword evidence="12" id="KW-1185">Reference proteome</keyword>
<dbReference type="InterPro" id="IPR005225">
    <property type="entry name" value="Small_GTP-bd"/>
</dbReference>
<dbReference type="GO" id="GO:0000917">
    <property type="term" value="P:division septum assembly"/>
    <property type="evidence" value="ECO:0007669"/>
    <property type="project" value="UniProtKB-KW"/>
</dbReference>
<keyword evidence="9 10" id="KW-0131">Cell cycle</keyword>
<dbReference type="CDD" id="cd01876">
    <property type="entry name" value="YihA_EngB"/>
    <property type="match status" value="1"/>
</dbReference>
<dbReference type="Pfam" id="PF01926">
    <property type="entry name" value="MMR_HSR1"/>
    <property type="match status" value="1"/>
</dbReference>
<dbReference type="HAMAP" id="MF_00321">
    <property type="entry name" value="GTPase_EngB"/>
    <property type="match status" value="1"/>
</dbReference>
<proteinExistence type="inferred from homology"/>
<dbReference type="NCBIfam" id="TIGR03598">
    <property type="entry name" value="GTPase_YsxC"/>
    <property type="match status" value="1"/>
</dbReference>
<dbReference type="PROSITE" id="PS51706">
    <property type="entry name" value="G_ENGB"/>
    <property type="match status" value="1"/>
</dbReference>
<accession>A0A1B2I501</accession>
<dbReference type="SUPFAM" id="SSF52540">
    <property type="entry name" value="P-loop containing nucleoside triphosphate hydrolases"/>
    <property type="match status" value="1"/>
</dbReference>
<evidence type="ECO:0000256" key="4">
    <source>
        <dbReference type="ARBA" id="ARBA00022723"/>
    </source>
</evidence>
<evidence type="ECO:0000256" key="3">
    <source>
        <dbReference type="ARBA" id="ARBA00022618"/>
    </source>
</evidence>
<dbReference type="GO" id="GO:0005525">
    <property type="term" value="F:GTP binding"/>
    <property type="evidence" value="ECO:0007669"/>
    <property type="project" value="UniProtKB-UniRule"/>
</dbReference>
<comment type="cofactor">
    <cofactor evidence="1">
        <name>Mg(2+)</name>
        <dbReference type="ChEBI" id="CHEBI:18420"/>
    </cofactor>
</comment>
<name>A0A1B2I501_9BACT</name>
<dbReference type="Proteomes" id="UP000093044">
    <property type="component" value="Chromosome"/>
</dbReference>
<evidence type="ECO:0000256" key="7">
    <source>
        <dbReference type="ARBA" id="ARBA00023134"/>
    </source>
</evidence>
<evidence type="ECO:0000256" key="2">
    <source>
        <dbReference type="ARBA" id="ARBA00009638"/>
    </source>
</evidence>
<comment type="similarity">
    <text evidence="2 10">Belongs to the TRAFAC class TrmE-Era-EngA-EngB-Septin-like GTPase superfamily. EngB GTPase family.</text>
</comment>
<evidence type="ECO:0000256" key="5">
    <source>
        <dbReference type="ARBA" id="ARBA00022741"/>
    </source>
</evidence>
<keyword evidence="3 10" id="KW-0132">Cell division</keyword>
<dbReference type="Gene3D" id="3.40.50.300">
    <property type="entry name" value="P-loop containing nucleotide triphosphate hydrolases"/>
    <property type="match status" value="1"/>
</dbReference>
<evidence type="ECO:0000313" key="11">
    <source>
        <dbReference type="EMBL" id="ANZ45036.1"/>
    </source>
</evidence>
<dbReference type="PANTHER" id="PTHR11649:SF13">
    <property type="entry name" value="ENGB-TYPE G DOMAIN-CONTAINING PROTEIN"/>
    <property type="match status" value="1"/>
</dbReference>
<evidence type="ECO:0000256" key="10">
    <source>
        <dbReference type="HAMAP-Rule" id="MF_00321"/>
    </source>
</evidence>
<sequence length="206" mass="23266">MSVWKSELFCTAFNKQQLPPPGPHEIVFVGRSNVGKSTLINALLGRKLAKVSSKPGKTRSINFYNVDAEPHKFSLVDLPGYGYAARGMDERKSWWKLIDDYFSQDRPISYVVHLIDFRHGPLANDNELTAWLDRMDMPRIVVFTKGDKISPGKRKGQYNTIMRGGIDSILPPFVTSGVNDAEMEKLRIGIEEVLSEIIKLDAQEAR</sequence>
<evidence type="ECO:0000256" key="6">
    <source>
        <dbReference type="ARBA" id="ARBA00022842"/>
    </source>
</evidence>
<keyword evidence="7 10" id="KW-0342">GTP-binding</keyword>
<keyword evidence="8 10" id="KW-0717">Septation</keyword>
<dbReference type="PANTHER" id="PTHR11649">
    <property type="entry name" value="MSS1/TRME-RELATED GTP-BINDING PROTEIN"/>
    <property type="match status" value="1"/>
</dbReference>
<dbReference type="InterPro" id="IPR019987">
    <property type="entry name" value="GTP-bd_ribosome_bio_YsxC"/>
</dbReference>
<evidence type="ECO:0000256" key="8">
    <source>
        <dbReference type="ARBA" id="ARBA00023210"/>
    </source>
</evidence>
<reference evidence="11" key="1">
    <citation type="submission" date="2016-08" db="EMBL/GenBank/DDBJ databases">
        <title>Complete genome of Cloacibacillus porcorum.</title>
        <authorList>
            <person name="Looft T."/>
            <person name="Bayles D.O."/>
            <person name="Alt D.P."/>
        </authorList>
    </citation>
    <scope>NUCLEOTIDE SEQUENCE [LARGE SCALE GENOMIC DNA]</scope>
    <source>
        <strain evidence="11">CL-84</strain>
    </source>
</reference>
<dbReference type="GeneID" id="83057803"/>
<keyword evidence="6" id="KW-0460">Magnesium</keyword>
<dbReference type="KEGG" id="cpor:BED41_08055"/>
<evidence type="ECO:0000256" key="1">
    <source>
        <dbReference type="ARBA" id="ARBA00001946"/>
    </source>
</evidence>
<comment type="function">
    <text evidence="10">Necessary for normal cell division and for the maintenance of normal septation.</text>
</comment>
<dbReference type="GO" id="GO:0046872">
    <property type="term" value="F:metal ion binding"/>
    <property type="evidence" value="ECO:0007669"/>
    <property type="project" value="UniProtKB-KW"/>
</dbReference>
<gene>
    <name evidence="10" type="primary">engB</name>
    <name evidence="11" type="ORF">BED41_08055</name>
</gene>